<feature type="region of interest" description="Disordered" evidence="2">
    <location>
        <begin position="67"/>
        <end position="86"/>
    </location>
</feature>
<evidence type="ECO:0000256" key="4">
    <source>
        <dbReference type="SAM" id="SignalP"/>
    </source>
</evidence>
<evidence type="ECO:0000313" key="6">
    <source>
        <dbReference type="Proteomes" id="UP000800097"/>
    </source>
</evidence>
<protein>
    <submittedName>
        <fullName evidence="5">Uncharacterized protein</fullName>
    </submittedName>
</protein>
<feature type="chain" id="PRO_5025450467" evidence="4">
    <location>
        <begin position="23"/>
        <end position="1041"/>
    </location>
</feature>
<feature type="compositionally biased region" description="Pro residues" evidence="2">
    <location>
        <begin position="606"/>
        <end position="618"/>
    </location>
</feature>
<dbReference type="PANTHER" id="PTHR13037:SF24">
    <property type="entry name" value="POLYCOMB PROTEIN PCL-RELATED"/>
    <property type="match status" value="1"/>
</dbReference>
<accession>A0A6A6JQA9</accession>
<feature type="compositionally biased region" description="Low complexity" evidence="2">
    <location>
        <begin position="639"/>
        <end position="648"/>
    </location>
</feature>
<dbReference type="GeneID" id="54553941"/>
<evidence type="ECO:0000256" key="3">
    <source>
        <dbReference type="SAM" id="Phobius"/>
    </source>
</evidence>
<sequence>MRAIQWATLISVAFAATDSSSSRPEISANSTTASSAVSSQNAGGKPVTGLAASLPDVILPIPEPTATTSSAAPIGNSSVSSATPSPTATGYVNPWEGTYTNPLEPTGTGLEYALQCQNAYYSWTSVNTDYITASKTLYNFTSVIRSETVYEVHTYYTTSYYTLCDGHPRVITSEPTATSTTTLLPSTTTVLAQGVWWASLNEPNCTVAFDDCEKLWTRYSSASEVYQSVSFSSANTIVSLGPGASYWVVDGKTTTFPTPFPSRISLGDEYIHRSIPVQPGLSNYIIVTDPPPGHLYIDDGYTMTAGGPPVTIEHVIDFTNTPYTPHCRTERPTCTAGSRCEISGDRVEIYFFPPPANATLNRDMCAQEPGPFATTRPPTNYTWTPITTGPYTVLPGNTTWYSGNIYVSLNRIKAECKWSNTPVPVGGNYGGSILTMAPSELFSQRAYLSKSEPWDAREMDWEPYAYPFNTDDLISPYPWSAWKGTPDCVWDACTSINGSYNPWIAVPEAIRRLDENWKTCDLALHGLYDPPIALSTVGNIFVTLTTLEPMPQPTPGQQPPLSQVEPTRLPPKPTAPMLAPGDVPGQGPSPEDPPLQNNPGQGNPAQPGPNPQPVPAPTPTTIGTVGDQPIVVIPQPTNPASGGDPANSPGGGPGNGNGAPGQQEPPPAIVIGTQTLQPGSSITIPGGTTIVLPPADNNPGNGNGNGNGNPSGPTQIIVRPPNNAAPSTINIPAGALNPAPAPPAPTTIGVVGGSPVILNPANPSHIHVGGPNGGDLLLAPGVPGVVVGGGTSISMLNPSEILVSAPGQGASTLHIPPVLPAGATPTQGVVVTMPGGEQVTATAVWGPQGSSLVVDGTMVVPGGAAVTLGNGVVVSQAPGQQGGLVVVDPESGATSTLAISFVAGLGQAQTTGSAVLGAVVTIGGKTYTALDQGRSVVIPELGITLTEGGSASVVAGTVLSDGGTGIVVAGTTQTFSSVSLGGGGGNGNGNGNGNGGGNGRGNEAQSAVTSKKGGAQRIGGEGLMMWWVGVCVAVGALAVGL</sequence>
<dbReference type="OrthoDB" id="3944128at2759"/>
<proteinExistence type="predicted"/>
<feature type="compositionally biased region" description="Low complexity" evidence="2">
    <location>
        <begin position="77"/>
        <end position="86"/>
    </location>
</feature>
<reference evidence="5" key="1">
    <citation type="journal article" date="2020" name="Stud. Mycol.">
        <title>101 Dothideomycetes genomes: a test case for predicting lifestyles and emergence of pathogens.</title>
        <authorList>
            <person name="Haridas S."/>
            <person name="Albert R."/>
            <person name="Binder M."/>
            <person name="Bloem J."/>
            <person name="Labutti K."/>
            <person name="Salamov A."/>
            <person name="Andreopoulos B."/>
            <person name="Baker S."/>
            <person name="Barry K."/>
            <person name="Bills G."/>
            <person name="Bluhm B."/>
            <person name="Cannon C."/>
            <person name="Castanera R."/>
            <person name="Culley D."/>
            <person name="Daum C."/>
            <person name="Ezra D."/>
            <person name="Gonzalez J."/>
            <person name="Henrissat B."/>
            <person name="Kuo A."/>
            <person name="Liang C."/>
            <person name="Lipzen A."/>
            <person name="Lutzoni F."/>
            <person name="Magnuson J."/>
            <person name="Mondo S."/>
            <person name="Nolan M."/>
            <person name="Ohm R."/>
            <person name="Pangilinan J."/>
            <person name="Park H.-J."/>
            <person name="Ramirez L."/>
            <person name="Alfaro M."/>
            <person name="Sun H."/>
            <person name="Tritt A."/>
            <person name="Yoshinaga Y."/>
            <person name="Zwiers L.-H."/>
            <person name="Turgeon B."/>
            <person name="Goodwin S."/>
            <person name="Spatafora J."/>
            <person name="Crous P."/>
            <person name="Grigoriev I."/>
        </authorList>
    </citation>
    <scope>NUCLEOTIDE SEQUENCE</scope>
    <source>
        <strain evidence="5">CBS 379.55</strain>
    </source>
</reference>
<feature type="transmembrane region" description="Helical" evidence="3">
    <location>
        <begin position="1023"/>
        <end position="1040"/>
    </location>
</feature>
<keyword evidence="4" id="KW-0732">Signal</keyword>
<keyword evidence="6" id="KW-1185">Reference proteome</keyword>
<feature type="signal peptide" evidence="4">
    <location>
        <begin position="1"/>
        <end position="22"/>
    </location>
</feature>
<organism evidence="5 6">
    <name type="scientific">Westerdykella ornata</name>
    <dbReference type="NCBI Taxonomy" id="318751"/>
    <lineage>
        <taxon>Eukaryota</taxon>
        <taxon>Fungi</taxon>
        <taxon>Dikarya</taxon>
        <taxon>Ascomycota</taxon>
        <taxon>Pezizomycotina</taxon>
        <taxon>Dothideomycetes</taxon>
        <taxon>Pleosporomycetidae</taxon>
        <taxon>Pleosporales</taxon>
        <taxon>Sporormiaceae</taxon>
        <taxon>Westerdykella</taxon>
    </lineage>
</organism>
<feature type="compositionally biased region" description="Gly residues" evidence="2">
    <location>
        <begin position="980"/>
        <end position="1000"/>
    </location>
</feature>
<feature type="region of interest" description="Disordered" evidence="2">
    <location>
        <begin position="979"/>
        <end position="1015"/>
    </location>
</feature>
<keyword evidence="3" id="KW-1133">Transmembrane helix</keyword>
<keyword evidence="1" id="KW-0945">Host-virus interaction</keyword>
<keyword evidence="3" id="KW-0472">Membrane</keyword>
<evidence type="ECO:0000256" key="2">
    <source>
        <dbReference type="SAM" id="MobiDB-lite"/>
    </source>
</evidence>
<name>A0A6A6JQA9_WESOR</name>
<feature type="region of interest" description="Disordered" evidence="2">
    <location>
        <begin position="21"/>
        <end position="42"/>
    </location>
</feature>
<dbReference type="PANTHER" id="PTHR13037">
    <property type="entry name" value="FORMIN"/>
    <property type="match status" value="1"/>
</dbReference>
<evidence type="ECO:0000313" key="5">
    <source>
        <dbReference type="EMBL" id="KAF2278434.1"/>
    </source>
</evidence>
<feature type="region of interest" description="Disordered" evidence="2">
    <location>
        <begin position="548"/>
        <end position="731"/>
    </location>
</feature>
<feature type="compositionally biased region" description="Polar residues" evidence="2">
    <location>
        <begin position="672"/>
        <end position="683"/>
    </location>
</feature>
<evidence type="ECO:0000256" key="1">
    <source>
        <dbReference type="ARBA" id="ARBA00022581"/>
    </source>
</evidence>
<dbReference type="EMBL" id="ML986488">
    <property type="protein sequence ID" value="KAF2278434.1"/>
    <property type="molecule type" value="Genomic_DNA"/>
</dbReference>
<feature type="compositionally biased region" description="Gly residues" evidence="2">
    <location>
        <begin position="649"/>
        <end position="659"/>
    </location>
</feature>
<feature type="compositionally biased region" description="Low complexity" evidence="2">
    <location>
        <begin position="594"/>
        <end position="605"/>
    </location>
</feature>
<dbReference type="RefSeq" id="XP_033655973.1">
    <property type="nucleotide sequence ID" value="XM_033800766.1"/>
</dbReference>
<feature type="compositionally biased region" description="Low complexity" evidence="2">
    <location>
        <begin position="27"/>
        <end position="42"/>
    </location>
</feature>
<keyword evidence="3" id="KW-0812">Transmembrane</keyword>
<gene>
    <name evidence="5" type="ORF">EI97DRAFT_456834</name>
</gene>
<dbReference type="Proteomes" id="UP000800097">
    <property type="component" value="Unassembled WGS sequence"/>
</dbReference>
<dbReference type="AlphaFoldDB" id="A0A6A6JQA9"/>